<keyword evidence="1" id="KW-0496">Mitochondrion</keyword>
<protein>
    <submittedName>
        <fullName evidence="1">Uncharacterized protein</fullName>
    </submittedName>
</protein>
<geneLocation type="mitochondrion" evidence="1"/>
<dbReference type="AlphaFoldDB" id="A0A6B9XS46"/>
<reference evidence="1" key="1">
    <citation type="submission" date="2019-03" db="EMBL/GenBank/DDBJ databases">
        <title>Largest Complete Mitochondrial Genome of a Gymnosperm, Sitka Spruce (Picea sitchensis), Indicates Complex Physical Structure.</title>
        <authorList>
            <person name="Jackman S.D."/>
            <person name="Coombe L."/>
            <person name="Warren R."/>
            <person name="Kirk H."/>
            <person name="Trinh E."/>
            <person name="McLeod T."/>
            <person name="Pleasance S."/>
            <person name="Pandoh P."/>
            <person name="Zhao Y."/>
            <person name="Coope R."/>
            <person name="Bousquet J."/>
            <person name="Bohlmann J.C."/>
            <person name="Jones S.J.M."/>
            <person name="Birol I."/>
        </authorList>
    </citation>
    <scope>NUCLEOTIDE SEQUENCE</scope>
    <source>
        <strain evidence="1">Q903</strain>
    </source>
</reference>
<name>A0A6B9XS46_PICSI</name>
<gene>
    <name evidence="1" type="primary">orf06900</name>
    <name evidence="1" type="ORF">Q903MT_gene6846</name>
</gene>
<sequence>MGMHASKGSSLAGLSYGTGMKEMSQAGNGSGSHYYLVTEMIIDECGQGSKKKVP</sequence>
<dbReference type="EMBL" id="MK697706">
    <property type="protein sequence ID" value="QHR92798.1"/>
    <property type="molecule type" value="Genomic_DNA"/>
</dbReference>
<organism evidence="1">
    <name type="scientific">Picea sitchensis</name>
    <name type="common">Sitka spruce</name>
    <name type="synonym">Pinus sitchensis</name>
    <dbReference type="NCBI Taxonomy" id="3332"/>
    <lineage>
        <taxon>Eukaryota</taxon>
        <taxon>Viridiplantae</taxon>
        <taxon>Streptophyta</taxon>
        <taxon>Embryophyta</taxon>
        <taxon>Tracheophyta</taxon>
        <taxon>Spermatophyta</taxon>
        <taxon>Pinopsida</taxon>
        <taxon>Pinidae</taxon>
        <taxon>Conifers I</taxon>
        <taxon>Pinales</taxon>
        <taxon>Pinaceae</taxon>
        <taxon>Picea</taxon>
    </lineage>
</organism>
<evidence type="ECO:0000313" key="1">
    <source>
        <dbReference type="EMBL" id="QHR92798.1"/>
    </source>
</evidence>
<accession>A0A6B9XS46</accession>
<proteinExistence type="predicted"/>